<evidence type="ECO:0000256" key="3">
    <source>
        <dbReference type="ARBA" id="ARBA00022676"/>
    </source>
</evidence>
<dbReference type="PANTHER" id="PTHR33908:SF11">
    <property type="entry name" value="MEMBRANE PROTEIN"/>
    <property type="match status" value="1"/>
</dbReference>
<feature type="transmembrane region" description="Helical" evidence="8">
    <location>
        <begin position="367"/>
        <end position="385"/>
    </location>
</feature>
<proteinExistence type="predicted"/>
<keyword evidence="2" id="KW-1003">Cell membrane</keyword>
<keyword evidence="7 8" id="KW-0472">Membrane</keyword>
<evidence type="ECO:0000313" key="11">
    <source>
        <dbReference type="Proteomes" id="UP000649955"/>
    </source>
</evidence>
<dbReference type="InterPro" id="IPR050297">
    <property type="entry name" value="LipidA_mod_glycosyltrf_83"/>
</dbReference>
<feature type="transmembrane region" description="Helical" evidence="8">
    <location>
        <begin position="418"/>
        <end position="439"/>
    </location>
</feature>
<keyword evidence="6 8" id="KW-1133">Transmembrane helix</keyword>
<name>A0ABQ3KGH6_9PSEU</name>
<keyword evidence="5 8" id="KW-0812">Transmembrane</keyword>
<comment type="caution">
    <text evidence="10">The sequence shown here is derived from an EMBL/GenBank/DDBJ whole genome shotgun (WGS) entry which is preliminary data.</text>
</comment>
<gene>
    <name evidence="10" type="ORF">GCM10017567_46710</name>
</gene>
<evidence type="ECO:0000256" key="6">
    <source>
        <dbReference type="ARBA" id="ARBA00022989"/>
    </source>
</evidence>
<feature type="transmembrane region" description="Helical" evidence="8">
    <location>
        <begin position="25"/>
        <end position="47"/>
    </location>
</feature>
<sequence>MIIEAIREDVPPPDGARPPGRWRRWLLAFAVVALLAEMAIAMVTTAVEQTPTIDEPVYVGAAVFSLEHHSLRYNPEHPPLGKLLIATGLAFADVPVDAGFAGDQTRLGRYVLYESGHDPGRLLLLARLPVIVLTLLFGLVVFAFARDLAGPAGGVVALALYALSPDLIAHGSLATLDVPVAGFLVTSAWLLWRARERPGRYLPFAGLALGAAVATKMSALAAVPVVLLLVVLSVRHTRRPQRTFRRLGTGVAAAAGVALIAIAVVWISYLVVDPRLRWAPPPGLPPSEGLRALAGLLPLPEPYLDGMRVQFGFEDQVWTTFLFGSVHVGALWYYLPAALPVKTPLGTLALWVAGVVALVAVPRLRPAVPYVLLPAAVLLAAAMTGSRDLGVRYALFVPMFLVIAAAGVVAVRRRWAPVAVVALVAFTAVSSLRAFPYYLPYSNEAFGGPEQTHRQLHDSNVDWGQDLGRLADRLRQHYPGERVWLVYKGSGVPSYYGIDAADPLAVPPDAVHGLLVVSDSAIAKADGRLAELLRTTTPIDEVGHSITIGRRP</sequence>
<evidence type="ECO:0000256" key="7">
    <source>
        <dbReference type="ARBA" id="ARBA00023136"/>
    </source>
</evidence>
<dbReference type="InterPro" id="IPR038731">
    <property type="entry name" value="RgtA/B/C-like"/>
</dbReference>
<evidence type="ECO:0000256" key="8">
    <source>
        <dbReference type="SAM" id="Phobius"/>
    </source>
</evidence>
<evidence type="ECO:0000256" key="1">
    <source>
        <dbReference type="ARBA" id="ARBA00004651"/>
    </source>
</evidence>
<evidence type="ECO:0000259" key="9">
    <source>
        <dbReference type="Pfam" id="PF13231"/>
    </source>
</evidence>
<dbReference type="Pfam" id="PF13231">
    <property type="entry name" value="PMT_2"/>
    <property type="match status" value="1"/>
</dbReference>
<dbReference type="EMBL" id="BNAW01000021">
    <property type="protein sequence ID" value="GHG22525.1"/>
    <property type="molecule type" value="Genomic_DNA"/>
</dbReference>
<feature type="transmembrane region" description="Helical" evidence="8">
    <location>
        <begin position="391"/>
        <end position="411"/>
    </location>
</feature>
<organism evidence="10 11">
    <name type="scientific">Amycolatopsis bullii</name>
    <dbReference type="NCBI Taxonomy" id="941987"/>
    <lineage>
        <taxon>Bacteria</taxon>
        <taxon>Bacillati</taxon>
        <taxon>Actinomycetota</taxon>
        <taxon>Actinomycetes</taxon>
        <taxon>Pseudonocardiales</taxon>
        <taxon>Pseudonocardiaceae</taxon>
        <taxon>Amycolatopsis</taxon>
    </lineage>
</organism>
<dbReference type="Proteomes" id="UP000649955">
    <property type="component" value="Unassembled WGS sequence"/>
</dbReference>
<keyword evidence="3" id="KW-0328">Glycosyltransferase</keyword>
<feature type="transmembrane region" description="Helical" evidence="8">
    <location>
        <begin position="122"/>
        <end position="145"/>
    </location>
</feature>
<feature type="transmembrane region" description="Helical" evidence="8">
    <location>
        <begin position="204"/>
        <end position="231"/>
    </location>
</feature>
<evidence type="ECO:0000256" key="2">
    <source>
        <dbReference type="ARBA" id="ARBA00022475"/>
    </source>
</evidence>
<keyword evidence="4 10" id="KW-0808">Transferase</keyword>
<keyword evidence="11" id="KW-1185">Reference proteome</keyword>
<feature type="transmembrane region" description="Helical" evidence="8">
    <location>
        <begin position="341"/>
        <end position="360"/>
    </location>
</feature>
<feature type="transmembrane region" description="Helical" evidence="8">
    <location>
        <begin position="251"/>
        <end position="272"/>
    </location>
</feature>
<evidence type="ECO:0000256" key="5">
    <source>
        <dbReference type="ARBA" id="ARBA00022692"/>
    </source>
</evidence>
<dbReference type="RefSeq" id="WP_229902876.1">
    <property type="nucleotide sequence ID" value="NZ_BNAW01000021.1"/>
</dbReference>
<dbReference type="GO" id="GO:0016740">
    <property type="term" value="F:transferase activity"/>
    <property type="evidence" value="ECO:0007669"/>
    <property type="project" value="UniProtKB-KW"/>
</dbReference>
<comment type="subcellular location">
    <subcellularLocation>
        <location evidence="1">Cell membrane</location>
        <topology evidence="1">Multi-pass membrane protein</topology>
    </subcellularLocation>
</comment>
<reference evidence="11" key="1">
    <citation type="journal article" date="2019" name="Int. J. Syst. Evol. Microbiol.">
        <title>The Global Catalogue of Microorganisms (GCM) 10K type strain sequencing project: providing services to taxonomists for standard genome sequencing and annotation.</title>
        <authorList>
            <consortium name="The Broad Institute Genomics Platform"/>
            <consortium name="The Broad Institute Genome Sequencing Center for Infectious Disease"/>
            <person name="Wu L."/>
            <person name="Ma J."/>
        </authorList>
    </citation>
    <scope>NUCLEOTIDE SEQUENCE [LARGE SCALE GENOMIC DNA]</scope>
    <source>
        <strain evidence="11">CGMCC 4.7680</strain>
    </source>
</reference>
<protein>
    <submittedName>
        <fullName evidence="10">Glycosyl transferase</fullName>
    </submittedName>
</protein>
<evidence type="ECO:0000256" key="4">
    <source>
        <dbReference type="ARBA" id="ARBA00022679"/>
    </source>
</evidence>
<feature type="domain" description="Glycosyltransferase RgtA/B/C/D-like" evidence="9">
    <location>
        <begin position="126"/>
        <end position="266"/>
    </location>
</feature>
<accession>A0ABQ3KGH6</accession>
<dbReference type="PANTHER" id="PTHR33908">
    <property type="entry name" value="MANNOSYLTRANSFERASE YKCB-RELATED"/>
    <property type="match status" value="1"/>
</dbReference>
<evidence type="ECO:0000313" key="10">
    <source>
        <dbReference type="EMBL" id="GHG22525.1"/>
    </source>
</evidence>